<evidence type="ECO:0000256" key="4">
    <source>
        <dbReference type="ARBA" id="ARBA00022989"/>
    </source>
</evidence>
<dbReference type="GO" id="GO:0005886">
    <property type="term" value="C:plasma membrane"/>
    <property type="evidence" value="ECO:0007669"/>
    <property type="project" value="UniProtKB-SubCell"/>
</dbReference>
<keyword evidence="4 6" id="KW-1133">Transmembrane helix</keyword>
<gene>
    <name evidence="7" type="ORF">ENO47_02580</name>
</gene>
<evidence type="ECO:0000256" key="1">
    <source>
        <dbReference type="ARBA" id="ARBA00004651"/>
    </source>
</evidence>
<proteinExistence type="predicted"/>
<evidence type="ECO:0000256" key="3">
    <source>
        <dbReference type="ARBA" id="ARBA00022692"/>
    </source>
</evidence>
<feature type="transmembrane region" description="Helical" evidence="6">
    <location>
        <begin position="76"/>
        <end position="95"/>
    </location>
</feature>
<feature type="transmembrane region" description="Helical" evidence="6">
    <location>
        <begin position="116"/>
        <end position="138"/>
    </location>
</feature>
<dbReference type="AlphaFoldDB" id="A0A7C2ZJS2"/>
<organism evidence="7">
    <name type="scientific">Hydrogenobacter sp</name>
    <dbReference type="NCBI Taxonomy" id="2152829"/>
    <lineage>
        <taxon>Bacteria</taxon>
        <taxon>Pseudomonadati</taxon>
        <taxon>Aquificota</taxon>
        <taxon>Aquificia</taxon>
        <taxon>Aquificales</taxon>
        <taxon>Aquificaceae</taxon>
        <taxon>Hydrogenobacter</taxon>
    </lineage>
</organism>
<evidence type="ECO:0000256" key="2">
    <source>
        <dbReference type="ARBA" id="ARBA00022475"/>
    </source>
</evidence>
<keyword evidence="3 6" id="KW-0812">Transmembrane</keyword>
<keyword evidence="5 6" id="KW-0472">Membrane</keyword>
<evidence type="ECO:0000256" key="6">
    <source>
        <dbReference type="SAM" id="Phobius"/>
    </source>
</evidence>
<dbReference type="NCBIfam" id="TIGR00374">
    <property type="entry name" value="flippase-like domain"/>
    <property type="match status" value="1"/>
</dbReference>
<evidence type="ECO:0000313" key="7">
    <source>
        <dbReference type="EMBL" id="HEW45545.1"/>
    </source>
</evidence>
<feature type="transmembrane region" description="Helical" evidence="6">
    <location>
        <begin position="150"/>
        <end position="173"/>
    </location>
</feature>
<evidence type="ECO:0000256" key="5">
    <source>
        <dbReference type="ARBA" id="ARBA00023136"/>
    </source>
</evidence>
<keyword evidence="2" id="KW-1003">Cell membrane</keyword>
<comment type="caution">
    <text evidence="7">The sequence shown here is derived from an EMBL/GenBank/DDBJ whole genome shotgun (WGS) entry which is preliminary data.</text>
</comment>
<protein>
    <submittedName>
        <fullName evidence="7">Flippase-like domain-containing protein</fullName>
    </submittedName>
</protein>
<name>A0A7C2ZJS2_9AQUI</name>
<feature type="transmembrane region" description="Helical" evidence="6">
    <location>
        <begin position="6"/>
        <end position="24"/>
    </location>
</feature>
<dbReference type="InterPro" id="IPR022791">
    <property type="entry name" value="L-PG_synthase/AglD"/>
</dbReference>
<feature type="transmembrane region" description="Helical" evidence="6">
    <location>
        <begin position="44"/>
        <end position="64"/>
    </location>
</feature>
<feature type="transmembrane region" description="Helical" evidence="6">
    <location>
        <begin position="210"/>
        <end position="232"/>
    </location>
</feature>
<dbReference type="EMBL" id="DSFP01000029">
    <property type="protein sequence ID" value="HEW45545.1"/>
    <property type="molecule type" value="Genomic_DNA"/>
</dbReference>
<sequence>MYRSIFYGIILTLLFVLGSLIYIVKKTLTKDFLGVFVHIDKRYLILSLLFMLLYHTFDNLRLFVLSRAMNLKYSFLYGYIISFINTFGATITPAHMGGEFMSVYTLSRKGGKFHKVISIVTMKTITGMVFFILAFPYALSYLYKNPQQSIKIASLFFFFLTLFSFIYLILKILSKKNFGENRKFIQKIKYTFKRYLVVSRIFLRDKKLSILLASISSVFLYLSFLSSGAFLVKSFNPEHSLFTLIEHQIMLLYAIFLSPTPGGSGVGEVGALYVFDAFLEVSLLGGFSILWRFITQYISALLGGIFLLFLIIKDSKRLTNA</sequence>
<dbReference type="PANTHER" id="PTHR37693">
    <property type="entry name" value="PHOSPHATIDYLGLYCEROL LYSYLTRANSFERASE"/>
    <property type="match status" value="1"/>
</dbReference>
<dbReference type="PANTHER" id="PTHR37693:SF1">
    <property type="entry name" value="INTEGRAL MEMBRANE PROTEIN"/>
    <property type="match status" value="1"/>
</dbReference>
<comment type="subcellular location">
    <subcellularLocation>
        <location evidence="1">Cell membrane</location>
        <topology evidence="1">Multi-pass membrane protein</topology>
    </subcellularLocation>
</comment>
<accession>A0A7C2ZJS2</accession>
<reference evidence="7" key="1">
    <citation type="journal article" date="2020" name="mSystems">
        <title>Genome- and Community-Level Interaction Insights into Carbon Utilization and Element Cycling Functions of Hydrothermarchaeota in Hydrothermal Sediment.</title>
        <authorList>
            <person name="Zhou Z."/>
            <person name="Liu Y."/>
            <person name="Xu W."/>
            <person name="Pan J."/>
            <person name="Luo Z.H."/>
            <person name="Li M."/>
        </authorList>
    </citation>
    <scope>NUCLEOTIDE SEQUENCE [LARGE SCALE GENOMIC DNA]</scope>
    <source>
        <strain evidence="7">SpSt-132</strain>
    </source>
</reference>
<feature type="transmembrane region" description="Helical" evidence="6">
    <location>
        <begin position="289"/>
        <end position="312"/>
    </location>
</feature>
<dbReference type="Pfam" id="PF03706">
    <property type="entry name" value="LPG_synthase_TM"/>
    <property type="match status" value="1"/>
</dbReference>